<keyword evidence="4" id="KW-1185">Reference proteome</keyword>
<dbReference type="RefSeq" id="XP_015957327.1">
    <property type="nucleotide sequence ID" value="XM_016101841.1"/>
</dbReference>
<dbReference type="GO" id="GO:0008270">
    <property type="term" value="F:zinc ion binding"/>
    <property type="evidence" value="ECO:0007669"/>
    <property type="project" value="UniProtKB-KW"/>
</dbReference>
<dbReference type="InterPro" id="IPR005162">
    <property type="entry name" value="Retrotrans_gag_dom"/>
</dbReference>
<feature type="region of interest" description="Disordered" evidence="2">
    <location>
        <begin position="244"/>
        <end position="293"/>
    </location>
</feature>
<accession>A0A6P4CVF7</accession>
<dbReference type="Pfam" id="PF00098">
    <property type="entry name" value="zf-CCHC"/>
    <property type="match status" value="1"/>
</dbReference>
<dbReference type="Pfam" id="PF03732">
    <property type="entry name" value="Retrotrans_gag"/>
    <property type="match status" value="1"/>
</dbReference>
<keyword evidence="1" id="KW-0862">Zinc</keyword>
<reference evidence="4" key="1">
    <citation type="journal article" date="2016" name="Nat. Genet.">
        <title>The genome sequences of Arachis duranensis and Arachis ipaensis, the diploid ancestors of cultivated peanut.</title>
        <authorList>
            <person name="Bertioli D.J."/>
            <person name="Cannon S.B."/>
            <person name="Froenicke L."/>
            <person name="Huang G."/>
            <person name="Farmer A.D."/>
            <person name="Cannon E.K."/>
            <person name="Liu X."/>
            <person name="Gao D."/>
            <person name="Clevenger J."/>
            <person name="Dash S."/>
            <person name="Ren L."/>
            <person name="Moretzsohn M.C."/>
            <person name="Shirasawa K."/>
            <person name="Huang W."/>
            <person name="Vidigal B."/>
            <person name="Abernathy B."/>
            <person name="Chu Y."/>
            <person name="Niederhuth C.E."/>
            <person name="Umale P."/>
            <person name="Araujo A.C."/>
            <person name="Kozik A."/>
            <person name="Kim K.D."/>
            <person name="Burow M.D."/>
            <person name="Varshney R.K."/>
            <person name="Wang X."/>
            <person name="Zhang X."/>
            <person name="Barkley N."/>
            <person name="Guimaraes P.M."/>
            <person name="Isobe S."/>
            <person name="Guo B."/>
            <person name="Liao B."/>
            <person name="Stalker H.T."/>
            <person name="Schmitz R.J."/>
            <person name="Scheffler B.E."/>
            <person name="Leal-Bertioli S.C."/>
            <person name="Xun X."/>
            <person name="Jackson S.A."/>
            <person name="Michelmore R."/>
            <person name="Ozias-Akins P."/>
        </authorList>
    </citation>
    <scope>NUCLEOTIDE SEQUENCE [LARGE SCALE GENOMIC DNA]</scope>
    <source>
        <strain evidence="4">cv. V14167</strain>
    </source>
</reference>
<keyword evidence="1" id="KW-0479">Metal-binding</keyword>
<protein>
    <submittedName>
        <fullName evidence="5">Uncharacterized protein LOC107481562</fullName>
    </submittedName>
</protein>
<feature type="compositionally biased region" description="Polar residues" evidence="2">
    <location>
        <begin position="271"/>
        <end position="290"/>
    </location>
</feature>
<feature type="region of interest" description="Disordered" evidence="2">
    <location>
        <begin position="1"/>
        <end position="37"/>
    </location>
</feature>
<dbReference type="GeneID" id="107481562"/>
<feature type="domain" description="CCHC-type" evidence="3">
    <location>
        <begin position="314"/>
        <end position="328"/>
    </location>
</feature>
<evidence type="ECO:0000256" key="1">
    <source>
        <dbReference type="PROSITE-ProRule" id="PRU00047"/>
    </source>
</evidence>
<feature type="compositionally biased region" description="Basic and acidic residues" evidence="2">
    <location>
        <begin position="20"/>
        <end position="29"/>
    </location>
</feature>
<dbReference type="InterPro" id="IPR032567">
    <property type="entry name" value="RTL1-rel"/>
</dbReference>
<organism evidence="4 5">
    <name type="scientific">Arachis duranensis</name>
    <name type="common">Wild peanut</name>
    <dbReference type="NCBI Taxonomy" id="130453"/>
    <lineage>
        <taxon>Eukaryota</taxon>
        <taxon>Viridiplantae</taxon>
        <taxon>Streptophyta</taxon>
        <taxon>Embryophyta</taxon>
        <taxon>Tracheophyta</taxon>
        <taxon>Spermatophyta</taxon>
        <taxon>Magnoliopsida</taxon>
        <taxon>eudicotyledons</taxon>
        <taxon>Gunneridae</taxon>
        <taxon>Pentapetalae</taxon>
        <taxon>rosids</taxon>
        <taxon>fabids</taxon>
        <taxon>Fabales</taxon>
        <taxon>Fabaceae</taxon>
        <taxon>Papilionoideae</taxon>
        <taxon>50 kb inversion clade</taxon>
        <taxon>dalbergioids sensu lato</taxon>
        <taxon>Dalbergieae</taxon>
        <taxon>Pterocarpus clade</taxon>
        <taxon>Arachis</taxon>
    </lineage>
</organism>
<name>A0A6P4CVF7_ARADU</name>
<dbReference type="Proteomes" id="UP000515211">
    <property type="component" value="Chromosome 1"/>
</dbReference>
<dbReference type="GO" id="GO:0003676">
    <property type="term" value="F:nucleic acid binding"/>
    <property type="evidence" value="ECO:0007669"/>
    <property type="project" value="InterPro"/>
</dbReference>
<dbReference type="Pfam" id="PF08284">
    <property type="entry name" value="RVP_2"/>
    <property type="match status" value="1"/>
</dbReference>
<dbReference type="InterPro" id="IPR001878">
    <property type="entry name" value="Znf_CCHC"/>
</dbReference>
<dbReference type="PANTHER" id="PTHR15503:SF45">
    <property type="entry name" value="RNA-DIRECTED DNA POLYMERASE HOMOLOG"/>
    <property type="match status" value="1"/>
</dbReference>
<dbReference type="SMART" id="SM00343">
    <property type="entry name" value="ZnF_C2HC"/>
    <property type="match status" value="1"/>
</dbReference>
<dbReference type="InterPro" id="IPR036875">
    <property type="entry name" value="Znf_CCHC_sf"/>
</dbReference>
<evidence type="ECO:0000313" key="5">
    <source>
        <dbReference type="RefSeq" id="XP_015957327.1"/>
    </source>
</evidence>
<dbReference type="KEGG" id="adu:107481562"/>
<sequence>MASRGHPRGSNSSSSNLAKHMKEMAKAMKEQAQATTLMAQQLSTRDKDPNIPRLEVGQTRTTFADFKKIGPPEFRGALDSDMAEEWLTEMEKVFTIFSCTEEQQVSYATFMLKADAEFWWDGARRLLEDAGTDISWATFKEAFYKKYFPLSVRESKEMEFLQLRQGRMSIAEYTEKFERLCKFSAMYKANPDEKWKCMNYQGGLRAEVLTAIAPLEIREFSSLVSKCQVIEECTKKLASERSEAFKKRQLNQESSQPPPQKKAFLEKPTGRQPQQGTDRQETSTDASPKTTELKECASCGKQHRGRCLAGQNICFRCSQPGHIARECPAVLPSPANLPQRQGRVFALSGEEVRESEDRNKGKCTINGILLTILDDTGAFLSFISLSATSKMS</sequence>
<dbReference type="PANTHER" id="PTHR15503">
    <property type="entry name" value="LDOC1 RELATED"/>
    <property type="match status" value="1"/>
</dbReference>
<evidence type="ECO:0000256" key="2">
    <source>
        <dbReference type="SAM" id="MobiDB-lite"/>
    </source>
</evidence>
<dbReference type="SUPFAM" id="SSF57756">
    <property type="entry name" value="Retrovirus zinc finger-like domains"/>
    <property type="match status" value="1"/>
</dbReference>
<evidence type="ECO:0000259" key="3">
    <source>
        <dbReference type="PROSITE" id="PS50158"/>
    </source>
</evidence>
<reference evidence="5" key="2">
    <citation type="submission" date="2025-08" db="UniProtKB">
        <authorList>
            <consortium name="RefSeq"/>
        </authorList>
    </citation>
    <scope>IDENTIFICATION</scope>
    <source>
        <tissue evidence="5">Whole plant</tissue>
    </source>
</reference>
<dbReference type="PROSITE" id="PS50158">
    <property type="entry name" value="ZF_CCHC"/>
    <property type="match status" value="1"/>
</dbReference>
<evidence type="ECO:0000313" key="4">
    <source>
        <dbReference type="Proteomes" id="UP000515211"/>
    </source>
</evidence>
<dbReference type="Gene3D" id="4.10.60.10">
    <property type="entry name" value="Zinc finger, CCHC-type"/>
    <property type="match status" value="1"/>
</dbReference>
<proteinExistence type="predicted"/>
<keyword evidence="1" id="KW-0863">Zinc-finger</keyword>
<dbReference type="AlphaFoldDB" id="A0A6P4CVF7"/>
<gene>
    <name evidence="5" type="primary">LOC107481562</name>
</gene>